<dbReference type="AlphaFoldDB" id="A0A7X3JXY0"/>
<dbReference type="EMBL" id="RHLK01000001">
    <property type="protein sequence ID" value="MVO98359.1"/>
    <property type="molecule type" value="Genomic_DNA"/>
</dbReference>
<protein>
    <submittedName>
        <fullName evidence="1">Uncharacterized protein</fullName>
    </submittedName>
</protein>
<evidence type="ECO:0000313" key="2">
    <source>
        <dbReference type="Proteomes" id="UP000490800"/>
    </source>
</evidence>
<accession>A0A7X3JXY0</accession>
<keyword evidence="2" id="KW-1185">Reference proteome</keyword>
<gene>
    <name evidence="1" type="ORF">EDM21_02200</name>
</gene>
<sequence length="60" mass="6810">MTRSSDKRNKQQALRGDSQLLCSLSRYRHEQRDPCSPLEGPVTEAIPSTFRYNQPAASVM</sequence>
<reference evidence="1 2" key="1">
    <citation type="journal article" date="2019" name="Microorganisms">
        <title>Paenibacillus lutrae sp. nov., A Chitinolytic Species Isolated from A River Otter in Castril Natural Park, Granada, Spain.</title>
        <authorList>
            <person name="Rodriguez M."/>
            <person name="Reina J.C."/>
            <person name="Bejar V."/>
            <person name="Llamas I."/>
        </authorList>
    </citation>
    <scope>NUCLEOTIDE SEQUENCE [LARGE SCALE GENOMIC DNA]</scope>
    <source>
        <strain evidence="1 2">N10</strain>
    </source>
</reference>
<evidence type="ECO:0000313" key="1">
    <source>
        <dbReference type="EMBL" id="MVO98359.1"/>
    </source>
</evidence>
<proteinExistence type="predicted"/>
<name>A0A7X3JXY0_9BACL</name>
<organism evidence="1 2">
    <name type="scientific">Paenibacillus lutrae</name>
    <dbReference type="NCBI Taxonomy" id="2078573"/>
    <lineage>
        <taxon>Bacteria</taxon>
        <taxon>Bacillati</taxon>
        <taxon>Bacillota</taxon>
        <taxon>Bacilli</taxon>
        <taxon>Bacillales</taxon>
        <taxon>Paenibacillaceae</taxon>
        <taxon>Paenibacillus</taxon>
    </lineage>
</organism>
<dbReference type="Proteomes" id="UP000490800">
    <property type="component" value="Unassembled WGS sequence"/>
</dbReference>
<dbReference type="RefSeq" id="WP_157332481.1">
    <property type="nucleotide sequence ID" value="NZ_RHLK01000001.1"/>
</dbReference>
<comment type="caution">
    <text evidence="1">The sequence shown here is derived from an EMBL/GenBank/DDBJ whole genome shotgun (WGS) entry which is preliminary data.</text>
</comment>